<evidence type="ECO:0000313" key="2">
    <source>
        <dbReference type="Proteomes" id="UP000509302"/>
    </source>
</evidence>
<dbReference type="RefSeq" id="WP_179240472.1">
    <property type="nucleotide sequence ID" value="NZ_CP058595.1"/>
</dbReference>
<dbReference type="Pfam" id="PF19515">
    <property type="entry name" value="DUF6048"/>
    <property type="match status" value="1"/>
</dbReference>
<sequence length="254" mass="29237">MLRYFISSCLVFLVVSGYSQSQNKPIDLQPKDTIVYKQEYGLRAGIDLSKLLLTSLNDDYQGFEIVGDYRLNEKLFLAAELGNEKKTQTESVIEGRDLYDYTTSGSYLKVGVDYNTYKNWYGENNSVFVGARYAISRYNQTLNNFRYYDSNRYWNDDFPVGSAEPIDFDGLTASWIELLFGAKVELFANIYIGASVRLGILVTQEKGVNNLWIPSFNKVTDNSRFGANYNYSISYFLPLYKKEKKKKEPKESIN</sequence>
<accession>A0A7H9AKZ1</accession>
<organism evidence="1 2">
    <name type="scientific">Costertonia aggregata</name>
    <dbReference type="NCBI Taxonomy" id="343403"/>
    <lineage>
        <taxon>Bacteria</taxon>
        <taxon>Pseudomonadati</taxon>
        <taxon>Bacteroidota</taxon>
        <taxon>Flavobacteriia</taxon>
        <taxon>Flavobacteriales</taxon>
        <taxon>Flavobacteriaceae</taxon>
        <taxon>Costertonia</taxon>
    </lineage>
</organism>
<dbReference type="KEGG" id="cagg:HYG79_01805"/>
<dbReference type="Proteomes" id="UP000509302">
    <property type="component" value="Chromosome"/>
</dbReference>
<reference evidence="1 2" key="1">
    <citation type="journal article" date="2006" name="Int. J. Syst. Evol. Microbiol.">
        <title>Costertonia aggregata gen. nov., sp. nov., a mesophilic marine bacterium of the family Flavobacteriaceae, isolated from a mature biofilm.</title>
        <authorList>
            <person name="Kwon K.K."/>
            <person name="Lee Y.K."/>
            <person name="Lee H.K."/>
        </authorList>
    </citation>
    <scope>NUCLEOTIDE SEQUENCE [LARGE SCALE GENOMIC DNA]</scope>
    <source>
        <strain evidence="1 2">KCCM 42265</strain>
    </source>
</reference>
<dbReference type="InterPro" id="IPR046111">
    <property type="entry name" value="DUF6048"/>
</dbReference>
<keyword evidence="2" id="KW-1185">Reference proteome</keyword>
<proteinExistence type="predicted"/>
<gene>
    <name evidence="1" type="ORF">HYG79_01805</name>
</gene>
<dbReference type="AlphaFoldDB" id="A0A7H9AKZ1"/>
<evidence type="ECO:0000313" key="1">
    <source>
        <dbReference type="EMBL" id="QLG44136.1"/>
    </source>
</evidence>
<name>A0A7H9AKZ1_9FLAO</name>
<protein>
    <submittedName>
        <fullName evidence="1">Uncharacterized protein</fullName>
    </submittedName>
</protein>
<dbReference type="EMBL" id="CP058595">
    <property type="protein sequence ID" value="QLG44136.1"/>
    <property type="molecule type" value="Genomic_DNA"/>
</dbReference>